<proteinExistence type="predicted"/>
<reference evidence="2 3" key="1">
    <citation type="submission" date="2020-08" db="EMBL/GenBank/DDBJ databases">
        <authorList>
            <person name="Liu C."/>
            <person name="Sun Q."/>
        </authorList>
    </citation>
    <scope>NUCLEOTIDE SEQUENCE [LARGE SCALE GENOMIC DNA]</scope>
    <source>
        <strain evidence="2 3">NSJ-61</strain>
    </source>
</reference>
<evidence type="ECO:0000313" key="3">
    <source>
        <dbReference type="Proteomes" id="UP000515856"/>
    </source>
</evidence>
<protein>
    <submittedName>
        <fullName evidence="2">Uncharacterized protein</fullName>
    </submittedName>
</protein>
<evidence type="ECO:0000256" key="1">
    <source>
        <dbReference type="SAM" id="Phobius"/>
    </source>
</evidence>
<sequence length="46" mass="5369">MDEKNLHQPIFDDDEGNEEFFDKLLSFKNVLILTAVLGILLLIYLM</sequence>
<organism evidence="2 3">
    <name type="scientific">[Eubacterium] hominis</name>
    <dbReference type="NCBI Taxonomy" id="2764325"/>
    <lineage>
        <taxon>Bacteria</taxon>
        <taxon>Bacillati</taxon>
        <taxon>Bacillota</taxon>
        <taxon>Erysipelotrichia</taxon>
        <taxon>Erysipelotrichales</taxon>
        <taxon>Erysipelotrichaceae</taxon>
        <taxon>Amedibacillus</taxon>
    </lineage>
</organism>
<dbReference type="Proteomes" id="UP000515856">
    <property type="component" value="Chromosome"/>
</dbReference>
<keyword evidence="3" id="KW-1185">Reference proteome</keyword>
<dbReference type="RefSeq" id="WP_158552319.1">
    <property type="nucleotide sequence ID" value="NZ_CP060636.1"/>
</dbReference>
<accession>A0A7G9GT18</accession>
<keyword evidence="1" id="KW-0812">Transmembrane</keyword>
<evidence type="ECO:0000313" key="2">
    <source>
        <dbReference type="EMBL" id="QNM13950.1"/>
    </source>
</evidence>
<dbReference type="KEGG" id="ehn:H9Q80_08430"/>
<keyword evidence="1" id="KW-1133">Transmembrane helix</keyword>
<gene>
    <name evidence="2" type="ORF">H9Q80_08430</name>
</gene>
<dbReference type="AlphaFoldDB" id="A0A7G9GT18"/>
<keyword evidence="1" id="KW-0472">Membrane</keyword>
<dbReference type="EMBL" id="CP060636">
    <property type="protein sequence ID" value="QNM13950.1"/>
    <property type="molecule type" value="Genomic_DNA"/>
</dbReference>
<name>A0A7G9GT18_9FIRM</name>
<feature type="transmembrane region" description="Helical" evidence="1">
    <location>
        <begin position="25"/>
        <end position="45"/>
    </location>
</feature>